<comment type="similarity">
    <text evidence="2">Belongs to the inorganic phosphate transporter (PiT) (TC 2.A.20) family.</text>
</comment>
<evidence type="ECO:0000256" key="4">
    <source>
        <dbReference type="ARBA" id="ARBA00022592"/>
    </source>
</evidence>
<organism evidence="9 10">
    <name type="scientific">Trichostrongylus colubriformis</name>
    <name type="common">Black scour worm</name>
    <dbReference type="NCBI Taxonomy" id="6319"/>
    <lineage>
        <taxon>Eukaryota</taxon>
        <taxon>Metazoa</taxon>
        <taxon>Ecdysozoa</taxon>
        <taxon>Nematoda</taxon>
        <taxon>Chromadorea</taxon>
        <taxon>Rhabditida</taxon>
        <taxon>Rhabditina</taxon>
        <taxon>Rhabditomorpha</taxon>
        <taxon>Strongyloidea</taxon>
        <taxon>Trichostrongylidae</taxon>
        <taxon>Trichostrongylus</taxon>
    </lineage>
</organism>
<name>A0AAN8FLG8_TRICO</name>
<sequence>MYNHTTGKYEVVPHCDGAVATGGFAPPSMANGTAEVECAKYTAAEYMIGQTGAMAGVAAFMIVSSIYKIPVSATHAIVGASLASSLYLRGNVGIKWSEIVGIVASWFISPLIAGFFASTFYLIIKYSVLLRKDTFKWALIMCPMFMCFTVTINLFACIFDGSKYLGFDRLSWWQAGLISLAAGFFAMFLLSFPLRSWLSKRAHRLYDEEVAKLQRKLEQGKISE</sequence>
<keyword evidence="5 8" id="KW-0812">Transmembrane</keyword>
<reference evidence="9 10" key="1">
    <citation type="submission" date="2019-10" db="EMBL/GenBank/DDBJ databases">
        <title>Assembly and Annotation for the nematode Trichostrongylus colubriformis.</title>
        <authorList>
            <person name="Martin J."/>
        </authorList>
    </citation>
    <scope>NUCLEOTIDE SEQUENCE [LARGE SCALE GENOMIC DNA]</scope>
    <source>
        <strain evidence="9">G859</strain>
        <tissue evidence="9">Whole worm</tissue>
    </source>
</reference>
<comment type="subcellular location">
    <subcellularLocation>
        <location evidence="1">Membrane</location>
        <topology evidence="1">Multi-pass membrane protein</topology>
    </subcellularLocation>
</comment>
<dbReference type="Pfam" id="PF01384">
    <property type="entry name" value="PHO4"/>
    <property type="match status" value="1"/>
</dbReference>
<dbReference type="GO" id="GO:0035435">
    <property type="term" value="P:phosphate ion transmembrane transport"/>
    <property type="evidence" value="ECO:0007669"/>
    <property type="project" value="TreeGrafter"/>
</dbReference>
<proteinExistence type="inferred from homology"/>
<evidence type="ECO:0000256" key="7">
    <source>
        <dbReference type="ARBA" id="ARBA00023136"/>
    </source>
</evidence>
<dbReference type="Proteomes" id="UP001331761">
    <property type="component" value="Unassembled WGS sequence"/>
</dbReference>
<evidence type="ECO:0000256" key="3">
    <source>
        <dbReference type="ARBA" id="ARBA00022448"/>
    </source>
</evidence>
<keyword evidence="3" id="KW-0813">Transport</keyword>
<dbReference type="AlphaFoldDB" id="A0AAN8FLG8"/>
<evidence type="ECO:0000256" key="6">
    <source>
        <dbReference type="ARBA" id="ARBA00022989"/>
    </source>
</evidence>
<protein>
    <submittedName>
        <fullName evidence="9">Sodium-dependent phosphate transporter 2</fullName>
    </submittedName>
</protein>
<accession>A0AAN8FLG8</accession>
<dbReference type="GO" id="GO:0016020">
    <property type="term" value="C:membrane"/>
    <property type="evidence" value="ECO:0007669"/>
    <property type="project" value="UniProtKB-SubCell"/>
</dbReference>
<feature type="transmembrane region" description="Helical" evidence="8">
    <location>
        <begin position="135"/>
        <end position="159"/>
    </location>
</feature>
<evidence type="ECO:0000313" key="9">
    <source>
        <dbReference type="EMBL" id="KAK5966338.1"/>
    </source>
</evidence>
<evidence type="ECO:0000256" key="2">
    <source>
        <dbReference type="ARBA" id="ARBA00009916"/>
    </source>
</evidence>
<feature type="transmembrane region" description="Helical" evidence="8">
    <location>
        <begin position="171"/>
        <end position="194"/>
    </location>
</feature>
<gene>
    <name evidence="9" type="ORF">GCK32_016368</name>
</gene>
<dbReference type="EMBL" id="WIXE01023598">
    <property type="protein sequence ID" value="KAK5966338.1"/>
    <property type="molecule type" value="Genomic_DNA"/>
</dbReference>
<comment type="caution">
    <text evidence="9">The sequence shown here is derived from an EMBL/GenBank/DDBJ whole genome shotgun (WGS) entry which is preliminary data.</text>
</comment>
<keyword evidence="6 8" id="KW-1133">Transmembrane helix</keyword>
<dbReference type="InterPro" id="IPR001204">
    <property type="entry name" value="Phos_transporter"/>
</dbReference>
<dbReference type="PANTHER" id="PTHR11101:SF52">
    <property type="entry name" value="PHOSPHATE TRANSPORTER"/>
    <property type="match status" value="1"/>
</dbReference>
<feature type="transmembrane region" description="Helical" evidence="8">
    <location>
        <begin position="99"/>
        <end position="123"/>
    </location>
</feature>
<dbReference type="GO" id="GO:0005315">
    <property type="term" value="F:phosphate transmembrane transporter activity"/>
    <property type="evidence" value="ECO:0007669"/>
    <property type="project" value="InterPro"/>
</dbReference>
<keyword evidence="7 8" id="KW-0472">Membrane</keyword>
<evidence type="ECO:0000256" key="1">
    <source>
        <dbReference type="ARBA" id="ARBA00004141"/>
    </source>
</evidence>
<evidence type="ECO:0000256" key="5">
    <source>
        <dbReference type="ARBA" id="ARBA00022692"/>
    </source>
</evidence>
<evidence type="ECO:0000313" key="10">
    <source>
        <dbReference type="Proteomes" id="UP001331761"/>
    </source>
</evidence>
<evidence type="ECO:0000256" key="8">
    <source>
        <dbReference type="SAM" id="Phobius"/>
    </source>
</evidence>
<keyword evidence="4" id="KW-0592">Phosphate transport</keyword>
<dbReference type="PANTHER" id="PTHR11101">
    <property type="entry name" value="PHOSPHATE TRANSPORTER"/>
    <property type="match status" value="1"/>
</dbReference>
<keyword evidence="10" id="KW-1185">Reference proteome</keyword>